<dbReference type="EMBL" id="MLJW01000040">
    <property type="protein sequence ID" value="OIR06911.1"/>
    <property type="molecule type" value="Genomic_DNA"/>
</dbReference>
<dbReference type="Gene3D" id="3.30.565.10">
    <property type="entry name" value="Histidine kinase-like ATPase, C-terminal domain"/>
    <property type="match status" value="1"/>
</dbReference>
<feature type="transmembrane region" description="Helical" evidence="1">
    <location>
        <begin position="103"/>
        <end position="128"/>
    </location>
</feature>
<dbReference type="GO" id="GO:0016020">
    <property type="term" value="C:membrane"/>
    <property type="evidence" value="ECO:0007669"/>
    <property type="project" value="InterPro"/>
</dbReference>
<dbReference type="SUPFAM" id="SSF55874">
    <property type="entry name" value="ATPase domain of HSP90 chaperone/DNA topoisomerase II/histidine kinase"/>
    <property type="match status" value="1"/>
</dbReference>
<dbReference type="GO" id="GO:0000155">
    <property type="term" value="F:phosphorelay sensor kinase activity"/>
    <property type="evidence" value="ECO:0007669"/>
    <property type="project" value="InterPro"/>
</dbReference>
<protein>
    <submittedName>
        <fullName evidence="3">Sensor histidine kinase YpdA</fullName>
        <ecNumber evidence="3">2.7.13.3</ecNumber>
    </submittedName>
</protein>
<dbReference type="InterPro" id="IPR010559">
    <property type="entry name" value="Sig_transdc_His_kin_internal"/>
</dbReference>
<keyword evidence="1" id="KW-0812">Transmembrane</keyword>
<evidence type="ECO:0000259" key="2">
    <source>
        <dbReference type="Pfam" id="PF06580"/>
    </source>
</evidence>
<keyword evidence="3" id="KW-0418">Kinase</keyword>
<feature type="transmembrane region" description="Helical" evidence="1">
    <location>
        <begin position="37"/>
        <end position="58"/>
    </location>
</feature>
<dbReference type="PANTHER" id="PTHR34220:SF7">
    <property type="entry name" value="SENSOR HISTIDINE KINASE YPDA"/>
    <property type="match status" value="1"/>
</dbReference>
<dbReference type="InterPro" id="IPR050640">
    <property type="entry name" value="Bact_2-comp_sensor_kinase"/>
</dbReference>
<dbReference type="AlphaFoldDB" id="A0A1J5SET5"/>
<dbReference type="EC" id="2.7.13.3" evidence="3"/>
<organism evidence="3">
    <name type="scientific">mine drainage metagenome</name>
    <dbReference type="NCBI Taxonomy" id="410659"/>
    <lineage>
        <taxon>unclassified sequences</taxon>
        <taxon>metagenomes</taxon>
        <taxon>ecological metagenomes</taxon>
    </lineage>
</organism>
<feature type="domain" description="Signal transduction histidine kinase internal region" evidence="2">
    <location>
        <begin position="189"/>
        <end position="267"/>
    </location>
</feature>
<keyword evidence="1" id="KW-0472">Membrane</keyword>
<feature type="transmembrane region" description="Helical" evidence="1">
    <location>
        <begin position="148"/>
        <end position="168"/>
    </location>
</feature>
<dbReference type="PANTHER" id="PTHR34220">
    <property type="entry name" value="SENSOR HISTIDINE KINASE YPDA"/>
    <property type="match status" value="1"/>
</dbReference>
<keyword evidence="1" id="KW-1133">Transmembrane helix</keyword>
<name>A0A1J5SET5_9ZZZZ</name>
<gene>
    <name evidence="3" type="primary">ypdA_5</name>
    <name evidence="3" type="ORF">GALL_108170</name>
</gene>
<keyword evidence="3" id="KW-0808">Transferase</keyword>
<dbReference type="Pfam" id="PF06580">
    <property type="entry name" value="His_kinase"/>
    <property type="match status" value="1"/>
</dbReference>
<evidence type="ECO:0000256" key="1">
    <source>
        <dbReference type="SAM" id="Phobius"/>
    </source>
</evidence>
<accession>A0A1J5SET5</accession>
<dbReference type="InterPro" id="IPR036890">
    <property type="entry name" value="HATPase_C_sf"/>
</dbReference>
<comment type="caution">
    <text evidence="3">The sequence shown here is derived from an EMBL/GenBank/DDBJ whole genome shotgun (WGS) entry which is preliminary data.</text>
</comment>
<evidence type="ECO:0000313" key="3">
    <source>
        <dbReference type="EMBL" id="OIR06911.1"/>
    </source>
</evidence>
<sequence>MFLYQTPDVFTINQNYSCSASQYDLHLMHMTKKISSYWLSQLGGWGAYMLVWTFFYFAIRTKPLPHFFEILVTDACIGIIITHSMRLFIKGFGLLNLSLQKQIASIVLLSLVFAIIYSAGIVSVEIAFKWILEETNKLSFLNIVIRQSFVVSLFLLIWNLIYFIYHYIQKSRQQQLDKIRLESLVKELELKTIKAHINPHFIFNALNSIRALVDENPERARTAITELSNILRSSMQVEKLEMTSLENELNIVKDYLALELIRFEDRLKIEYDIDEDTLDQPVPPMMLQTLVENAIKHGISKQVHGGVVRIISDFKDNHHELIVQNTGKLNDAVFAEGFGLTSTQNRLNLLFGKEANFELTDVNGILVQAKIKLPVNKL</sequence>
<proteinExistence type="predicted"/>
<reference evidence="3" key="1">
    <citation type="submission" date="2016-10" db="EMBL/GenBank/DDBJ databases">
        <title>Sequence of Gallionella enrichment culture.</title>
        <authorList>
            <person name="Poehlein A."/>
            <person name="Muehling M."/>
            <person name="Daniel R."/>
        </authorList>
    </citation>
    <scope>NUCLEOTIDE SEQUENCE</scope>
</reference>